<comment type="caution">
    <text evidence="9">The sequence shown here is derived from an EMBL/GenBank/DDBJ whole genome shotgun (WGS) entry which is preliminary data.</text>
</comment>
<dbReference type="Gene3D" id="1.10.10.60">
    <property type="entry name" value="Homeodomain-like"/>
    <property type="match status" value="1"/>
</dbReference>
<dbReference type="InterPro" id="IPR001789">
    <property type="entry name" value="Sig_transdc_resp-reg_receiver"/>
</dbReference>
<dbReference type="Pfam" id="PF00158">
    <property type="entry name" value="Sigma54_activat"/>
    <property type="match status" value="1"/>
</dbReference>
<accession>A0A552X1B6</accession>
<evidence type="ECO:0000259" key="7">
    <source>
        <dbReference type="PROSITE" id="PS50045"/>
    </source>
</evidence>
<dbReference type="GO" id="GO:0005524">
    <property type="term" value="F:ATP binding"/>
    <property type="evidence" value="ECO:0007669"/>
    <property type="project" value="UniProtKB-KW"/>
</dbReference>
<dbReference type="PROSITE" id="PS00688">
    <property type="entry name" value="SIGMA54_INTERACT_3"/>
    <property type="match status" value="1"/>
</dbReference>
<dbReference type="PROSITE" id="PS50110">
    <property type="entry name" value="RESPONSE_REGULATORY"/>
    <property type="match status" value="1"/>
</dbReference>
<keyword evidence="2" id="KW-0067">ATP-binding</keyword>
<keyword evidence="5" id="KW-0804">Transcription</keyword>
<gene>
    <name evidence="9" type="ORF">FM042_06695</name>
</gene>
<evidence type="ECO:0000313" key="10">
    <source>
        <dbReference type="Proteomes" id="UP000320359"/>
    </source>
</evidence>
<dbReference type="SMART" id="SM00448">
    <property type="entry name" value="REC"/>
    <property type="match status" value="1"/>
</dbReference>
<dbReference type="Gene3D" id="3.40.50.300">
    <property type="entry name" value="P-loop containing nucleotide triphosphate hydrolases"/>
    <property type="match status" value="1"/>
</dbReference>
<evidence type="ECO:0000259" key="8">
    <source>
        <dbReference type="PROSITE" id="PS50110"/>
    </source>
</evidence>
<feature type="domain" description="Sigma-54 factor interaction" evidence="7">
    <location>
        <begin position="142"/>
        <end position="370"/>
    </location>
</feature>
<dbReference type="InterPro" id="IPR009057">
    <property type="entry name" value="Homeodomain-like_sf"/>
</dbReference>
<dbReference type="Pfam" id="PF25601">
    <property type="entry name" value="AAA_lid_14"/>
    <property type="match status" value="1"/>
</dbReference>
<dbReference type="GO" id="GO:0006355">
    <property type="term" value="P:regulation of DNA-templated transcription"/>
    <property type="evidence" value="ECO:0007669"/>
    <property type="project" value="InterPro"/>
</dbReference>
<evidence type="ECO:0000256" key="4">
    <source>
        <dbReference type="ARBA" id="ARBA00023125"/>
    </source>
</evidence>
<evidence type="ECO:0000313" key="9">
    <source>
        <dbReference type="EMBL" id="TRW48669.1"/>
    </source>
</evidence>
<dbReference type="InterPro" id="IPR027417">
    <property type="entry name" value="P-loop_NTPase"/>
</dbReference>
<sequence>MAERILVVEDDPGLAELLVEELEAEGFSVRHALSVEDAWPLVESWQPVLVVSDLRLPGADGMTLIPRLKALPDAPAVLLITAFGTVDQAVEALKQGADDFLTKPLDIEHMLLTVQRLLNHRRLRTEVATMREQQRADDFHGMIGHSRVMRQLYQRIRQVAASDAPVLVLGESGTGKELVAKAIHQESERAEKPFRAVNCAGIPAELIESEFFGHAAGAFTGAQKARGGLLKETEGGTLLLDEIGEMPLDLQAKLLRVLQEGTMRPVGSDQEVKVNVRIVAATHRDLESLVDQSKFREDLFYRLETLSIAVPALRERGDDRELLAQSILAELTRNNEHKPVFSPDAMDRIYRYPFPGNVRELRNAVERAVTFSEGHAIEAKHLPERMQKDIDVAEPNTPSSAKQPLRSLNEVQQDYVRYVLRETGGNKRKAAEILGVTRRTLYRWLSDSTAENADNADASDA</sequence>
<proteinExistence type="predicted"/>
<evidence type="ECO:0000256" key="5">
    <source>
        <dbReference type="ARBA" id="ARBA00023163"/>
    </source>
</evidence>
<protein>
    <submittedName>
        <fullName evidence="9">Sigma-54-dependent Fis family transcriptional regulator</fullName>
    </submittedName>
</protein>
<keyword evidence="1" id="KW-0547">Nucleotide-binding</keyword>
<dbReference type="Gene3D" id="3.40.50.2300">
    <property type="match status" value="1"/>
</dbReference>
<dbReference type="PANTHER" id="PTHR32071">
    <property type="entry name" value="TRANSCRIPTIONAL REGULATORY PROTEIN"/>
    <property type="match status" value="1"/>
</dbReference>
<dbReference type="CDD" id="cd00009">
    <property type="entry name" value="AAA"/>
    <property type="match status" value="1"/>
</dbReference>
<dbReference type="InterPro" id="IPR025662">
    <property type="entry name" value="Sigma_54_int_dom_ATP-bd_1"/>
</dbReference>
<evidence type="ECO:0000256" key="1">
    <source>
        <dbReference type="ARBA" id="ARBA00022741"/>
    </source>
</evidence>
<reference evidence="9 10" key="1">
    <citation type="submission" date="2019-07" db="EMBL/GenBank/DDBJ databases">
        <authorList>
            <person name="Yang M."/>
            <person name="Zhao D."/>
            <person name="Xiang H."/>
        </authorList>
    </citation>
    <scope>NUCLEOTIDE SEQUENCE [LARGE SCALE GENOMIC DNA]</scope>
    <source>
        <strain evidence="9 10">IM1326</strain>
    </source>
</reference>
<dbReference type="PROSITE" id="PS50045">
    <property type="entry name" value="SIGMA54_INTERACT_4"/>
    <property type="match status" value="1"/>
</dbReference>
<dbReference type="SUPFAM" id="SSF52540">
    <property type="entry name" value="P-loop containing nucleoside triphosphate hydrolases"/>
    <property type="match status" value="1"/>
</dbReference>
<keyword evidence="3" id="KW-0805">Transcription regulation</keyword>
<evidence type="ECO:0000256" key="2">
    <source>
        <dbReference type="ARBA" id="ARBA00022840"/>
    </source>
</evidence>
<dbReference type="PRINTS" id="PR01590">
    <property type="entry name" value="HTHFIS"/>
</dbReference>
<name>A0A552X1B6_9GAMM</name>
<dbReference type="AlphaFoldDB" id="A0A552X1B6"/>
<dbReference type="InterPro" id="IPR003593">
    <property type="entry name" value="AAA+_ATPase"/>
</dbReference>
<feature type="domain" description="Response regulatory" evidence="8">
    <location>
        <begin position="4"/>
        <end position="118"/>
    </location>
</feature>
<dbReference type="Gene3D" id="1.10.8.60">
    <property type="match status" value="1"/>
</dbReference>
<dbReference type="FunFam" id="3.40.50.300:FF:000006">
    <property type="entry name" value="DNA-binding transcriptional regulator NtrC"/>
    <property type="match status" value="1"/>
</dbReference>
<dbReference type="SUPFAM" id="SSF46689">
    <property type="entry name" value="Homeodomain-like"/>
    <property type="match status" value="1"/>
</dbReference>
<dbReference type="EMBL" id="VJWL01000002">
    <property type="protein sequence ID" value="TRW48669.1"/>
    <property type="molecule type" value="Genomic_DNA"/>
</dbReference>
<dbReference type="InterPro" id="IPR011006">
    <property type="entry name" value="CheY-like_superfamily"/>
</dbReference>
<dbReference type="Pfam" id="PF02954">
    <property type="entry name" value="HTH_8"/>
    <property type="match status" value="1"/>
</dbReference>
<dbReference type="Proteomes" id="UP000320359">
    <property type="component" value="Unassembled WGS sequence"/>
</dbReference>
<dbReference type="PROSITE" id="PS00675">
    <property type="entry name" value="SIGMA54_INTERACT_1"/>
    <property type="match status" value="1"/>
</dbReference>
<dbReference type="OrthoDB" id="9804019at2"/>
<evidence type="ECO:0000256" key="3">
    <source>
        <dbReference type="ARBA" id="ARBA00023015"/>
    </source>
</evidence>
<dbReference type="SUPFAM" id="SSF52172">
    <property type="entry name" value="CheY-like"/>
    <property type="match status" value="1"/>
</dbReference>
<organism evidence="9 10">
    <name type="scientific">Aliidiomarina halalkaliphila</name>
    <dbReference type="NCBI Taxonomy" id="2593535"/>
    <lineage>
        <taxon>Bacteria</taxon>
        <taxon>Pseudomonadati</taxon>
        <taxon>Pseudomonadota</taxon>
        <taxon>Gammaproteobacteria</taxon>
        <taxon>Alteromonadales</taxon>
        <taxon>Idiomarinaceae</taxon>
        <taxon>Aliidiomarina</taxon>
    </lineage>
</organism>
<feature type="modified residue" description="4-aspartylphosphate" evidence="6">
    <location>
        <position position="53"/>
    </location>
</feature>
<dbReference type="InterPro" id="IPR025944">
    <property type="entry name" value="Sigma_54_int_dom_CS"/>
</dbReference>
<dbReference type="GO" id="GO:0000160">
    <property type="term" value="P:phosphorelay signal transduction system"/>
    <property type="evidence" value="ECO:0007669"/>
    <property type="project" value="InterPro"/>
</dbReference>
<keyword evidence="6" id="KW-0597">Phosphoprotein</keyword>
<evidence type="ECO:0000256" key="6">
    <source>
        <dbReference type="PROSITE-ProRule" id="PRU00169"/>
    </source>
</evidence>
<dbReference type="SMART" id="SM00382">
    <property type="entry name" value="AAA"/>
    <property type="match status" value="1"/>
</dbReference>
<dbReference type="InterPro" id="IPR002078">
    <property type="entry name" value="Sigma_54_int"/>
</dbReference>
<keyword evidence="4" id="KW-0238">DNA-binding</keyword>
<dbReference type="Pfam" id="PF00072">
    <property type="entry name" value="Response_reg"/>
    <property type="match status" value="1"/>
</dbReference>
<keyword evidence="10" id="KW-1185">Reference proteome</keyword>
<dbReference type="InterPro" id="IPR002197">
    <property type="entry name" value="HTH_Fis"/>
</dbReference>
<dbReference type="GO" id="GO:0043565">
    <property type="term" value="F:sequence-specific DNA binding"/>
    <property type="evidence" value="ECO:0007669"/>
    <property type="project" value="InterPro"/>
</dbReference>
<dbReference type="RefSeq" id="WP_143235654.1">
    <property type="nucleotide sequence ID" value="NZ_VJWL01000002.1"/>
</dbReference>
<dbReference type="PANTHER" id="PTHR32071:SF117">
    <property type="entry name" value="PTS-DEPENDENT DIHYDROXYACETONE KINASE OPERON REGULATORY PROTEIN-RELATED"/>
    <property type="match status" value="1"/>
</dbReference>
<dbReference type="InterPro" id="IPR058031">
    <property type="entry name" value="AAA_lid_NorR"/>
</dbReference>